<comment type="caution">
    <text evidence="1">The sequence shown here is derived from an EMBL/GenBank/DDBJ whole genome shotgun (WGS) entry which is preliminary data.</text>
</comment>
<keyword evidence="2" id="KW-1185">Reference proteome</keyword>
<protein>
    <submittedName>
        <fullName evidence="1">Uncharacterized protein</fullName>
    </submittedName>
</protein>
<name>A0ACB8CR86_DERSI</name>
<sequence length="219" mass="24133">MSEASLNRCIAKAVRAITVVAKEGGWVAFPRTSSDRAAMQLVIKQGLLQHGQLGGARLGHEPATVRWLMEQRARVATLLCRRIMSGGIVVQDGNIPVGSAVERYIGVQNSSFGCLERYGVLHYGPRKAGTTVAACAAPRNLCLRAGDSGSMNNRLLAWFLARRRERPTRPSRELFAMRREVLQRPFRMAKRTVRLLCSELAEHLEPQTAGGLSVEDQVL</sequence>
<reference evidence="1" key="1">
    <citation type="submission" date="2020-05" db="EMBL/GenBank/DDBJ databases">
        <title>Large-scale comparative analyses of tick genomes elucidate their genetic diversity and vector capacities.</title>
        <authorList>
            <person name="Jia N."/>
            <person name="Wang J."/>
            <person name="Shi W."/>
            <person name="Du L."/>
            <person name="Sun Y."/>
            <person name="Zhan W."/>
            <person name="Jiang J."/>
            <person name="Wang Q."/>
            <person name="Zhang B."/>
            <person name="Ji P."/>
            <person name="Sakyi L.B."/>
            <person name="Cui X."/>
            <person name="Yuan T."/>
            <person name="Jiang B."/>
            <person name="Yang W."/>
            <person name="Lam T.T.-Y."/>
            <person name="Chang Q."/>
            <person name="Ding S."/>
            <person name="Wang X."/>
            <person name="Zhu J."/>
            <person name="Ruan X."/>
            <person name="Zhao L."/>
            <person name="Wei J."/>
            <person name="Que T."/>
            <person name="Du C."/>
            <person name="Cheng J."/>
            <person name="Dai P."/>
            <person name="Han X."/>
            <person name="Huang E."/>
            <person name="Gao Y."/>
            <person name="Liu J."/>
            <person name="Shao H."/>
            <person name="Ye R."/>
            <person name="Li L."/>
            <person name="Wei W."/>
            <person name="Wang X."/>
            <person name="Wang C."/>
            <person name="Yang T."/>
            <person name="Huo Q."/>
            <person name="Li W."/>
            <person name="Guo W."/>
            <person name="Chen H."/>
            <person name="Zhou L."/>
            <person name="Ni X."/>
            <person name="Tian J."/>
            <person name="Zhou Y."/>
            <person name="Sheng Y."/>
            <person name="Liu T."/>
            <person name="Pan Y."/>
            <person name="Xia L."/>
            <person name="Li J."/>
            <person name="Zhao F."/>
            <person name="Cao W."/>
        </authorList>
    </citation>
    <scope>NUCLEOTIDE SEQUENCE</scope>
    <source>
        <strain evidence="1">Dsil-2018</strain>
    </source>
</reference>
<evidence type="ECO:0000313" key="1">
    <source>
        <dbReference type="EMBL" id="KAH7949514.1"/>
    </source>
</evidence>
<proteinExistence type="predicted"/>
<dbReference type="Proteomes" id="UP000821865">
    <property type="component" value="Chromosome 5"/>
</dbReference>
<gene>
    <name evidence="1" type="ORF">HPB49_011733</name>
</gene>
<dbReference type="EMBL" id="CM023474">
    <property type="protein sequence ID" value="KAH7949514.1"/>
    <property type="molecule type" value="Genomic_DNA"/>
</dbReference>
<organism evidence="1 2">
    <name type="scientific">Dermacentor silvarum</name>
    <name type="common">Tick</name>
    <dbReference type="NCBI Taxonomy" id="543639"/>
    <lineage>
        <taxon>Eukaryota</taxon>
        <taxon>Metazoa</taxon>
        <taxon>Ecdysozoa</taxon>
        <taxon>Arthropoda</taxon>
        <taxon>Chelicerata</taxon>
        <taxon>Arachnida</taxon>
        <taxon>Acari</taxon>
        <taxon>Parasitiformes</taxon>
        <taxon>Ixodida</taxon>
        <taxon>Ixodoidea</taxon>
        <taxon>Ixodidae</taxon>
        <taxon>Rhipicephalinae</taxon>
        <taxon>Dermacentor</taxon>
    </lineage>
</organism>
<evidence type="ECO:0000313" key="2">
    <source>
        <dbReference type="Proteomes" id="UP000821865"/>
    </source>
</evidence>
<accession>A0ACB8CR86</accession>